<dbReference type="InterPro" id="IPR000600">
    <property type="entry name" value="ROK"/>
</dbReference>
<dbReference type="SUPFAM" id="SSF46785">
    <property type="entry name" value="Winged helix' DNA-binding domain"/>
    <property type="match status" value="1"/>
</dbReference>
<evidence type="ECO:0000256" key="2">
    <source>
        <dbReference type="ARBA" id="ARBA00006479"/>
    </source>
</evidence>
<dbReference type="HOGENOM" id="CLU_036604_13_1_9"/>
<dbReference type="Gene3D" id="1.10.10.10">
    <property type="entry name" value="Winged helix-like DNA-binding domain superfamily/Winged helix DNA-binding domain"/>
    <property type="match status" value="1"/>
</dbReference>
<dbReference type="PANTHER" id="PTHR18964:SF149">
    <property type="entry name" value="BIFUNCTIONAL UDP-N-ACETYLGLUCOSAMINE 2-EPIMERASE_N-ACETYLMANNOSAMINE KINASE"/>
    <property type="match status" value="1"/>
</dbReference>
<dbReference type="STRING" id="86416.Clopa_3720"/>
<dbReference type="Pfam" id="PF13412">
    <property type="entry name" value="HTH_24"/>
    <property type="match status" value="1"/>
</dbReference>
<dbReference type="eggNOG" id="COG1940">
    <property type="taxonomic scope" value="Bacteria"/>
</dbReference>
<sequence length="399" mass="44735">MINNSDVLKNLSFEEKGIINLLQKNEYMTRNDISIKTNIKLSRLNYIMQPLEKSRVIIQGKIGESSGGRKPILYTVNLDDFYIIGVDISIMYTQIVITNLKMEILFEELFHMDNTCTPEKTVNRITEIIEKAYVNLKLYRFKLLGIGVGSVGPLNVENGIIKNPPNFYAPNWLNVPLKSMLEERLKTTVIVENGANAGVVAESLFGIGKGLKNVTYFNCGVGIRTGTISSRNLIRAINDEEEGFGHMVIDINGEQCKCGNFGCIECYSSINAIIKKFSNEIKKGRHTIINKSIDDINYKDICMASEQNDELSKEIIRNAALILGAGLANYIKLLTTDLVILSGPLMIQSKLFYDICVESALRRLHPDKKKRVIFNRCGYFKDTAMSVGAAAMVVEKYLS</sequence>
<evidence type="ECO:0000313" key="4">
    <source>
        <dbReference type="EMBL" id="AGK98499.1"/>
    </source>
</evidence>
<protein>
    <submittedName>
        <fullName evidence="4">Transcriptional regulator/sugar kinase</fullName>
    </submittedName>
</protein>
<dbReference type="PATRIC" id="fig|86416.3.peg.3718"/>
<comment type="similarity">
    <text evidence="2">Belongs to the ROK (NagC/XylR) family.</text>
</comment>
<dbReference type="OrthoDB" id="9796533at2"/>
<evidence type="ECO:0000256" key="1">
    <source>
        <dbReference type="ARBA" id="ARBA00002486"/>
    </source>
</evidence>
<dbReference type="Proteomes" id="UP000013523">
    <property type="component" value="Chromosome"/>
</dbReference>
<dbReference type="SUPFAM" id="SSF53067">
    <property type="entry name" value="Actin-like ATPase domain"/>
    <property type="match status" value="1"/>
</dbReference>
<keyword evidence="3" id="KW-0119">Carbohydrate metabolism</keyword>
<keyword evidence="4" id="KW-0418">Kinase</keyword>
<dbReference type="KEGG" id="cpas:Clopa_3720"/>
<dbReference type="EMBL" id="CP003261">
    <property type="protein sequence ID" value="AGK98499.1"/>
    <property type="molecule type" value="Genomic_DNA"/>
</dbReference>
<dbReference type="InterPro" id="IPR036390">
    <property type="entry name" value="WH_DNA-bd_sf"/>
</dbReference>
<dbReference type="GO" id="GO:0042732">
    <property type="term" value="P:D-xylose metabolic process"/>
    <property type="evidence" value="ECO:0007669"/>
    <property type="project" value="UniProtKB-KW"/>
</dbReference>
<comment type="function">
    <text evidence="1">Transcriptional repressor of xylose-utilizing enzymes.</text>
</comment>
<dbReference type="InterPro" id="IPR036388">
    <property type="entry name" value="WH-like_DNA-bd_sf"/>
</dbReference>
<keyword evidence="5" id="KW-1185">Reference proteome</keyword>
<dbReference type="Gene3D" id="3.30.420.40">
    <property type="match status" value="2"/>
</dbReference>
<gene>
    <name evidence="4" type="ORF">Clopa_3720</name>
</gene>
<evidence type="ECO:0000313" key="5">
    <source>
        <dbReference type="Proteomes" id="UP000013523"/>
    </source>
</evidence>
<dbReference type="AlphaFoldDB" id="R4KDB0"/>
<evidence type="ECO:0000256" key="3">
    <source>
        <dbReference type="ARBA" id="ARBA00022629"/>
    </source>
</evidence>
<keyword evidence="3" id="KW-0859">Xylose metabolism</keyword>
<dbReference type="GO" id="GO:0016301">
    <property type="term" value="F:kinase activity"/>
    <property type="evidence" value="ECO:0007669"/>
    <property type="project" value="UniProtKB-KW"/>
</dbReference>
<name>R4KDB0_CLOPA</name>
<accession>R4KDB0</accession>
<proteinExistence type="inferred from homology"/>
<dbReference type="PANTHER" id="PTHR18964">
    <property type="entry name" value="ROK (REPRESSOR, ORF, KINASE) FAMILY"/>
    <property type="match status" value="1"/>
</dbReference>
<organism evidence="4 5">
    <name type="scientific">Clostridium pasteurianum BC1</name>
    <dbReference type="NCBI Taxonomy" id="86416"/>
    <lineage>
        <taxon>Bacteria</taxon>
        <taxon>Bacillati</taxon>
        <taxon>Bacillota</taxon>
        <taxon>Clostridia</taxon>
        <taxon>Eubacteriales</taxon>
        <taxon>Clostridiaceae</taxon>
        <taxon>Clostridium</taxon>
    </lineage>
</organism>
<reference evidence="4 5" key="1">
    <citation type="submission" date="2012-01" db="EMBL/GenBank/DDBJ databases">
        <title>Complete sequence of chromosome of Clostridium pasteurianum BC1.</title>
        <authorList>
            <consortium name="US DOE Joint Genome Institute"/>
            <person name="Lucas S."/>
            <person name="Han J."/>
            <person name="Lapidus A."/>
            <person name="Cheng J.-F."/>
            <person name="Goodwin L."/>
            <person name="Pitluck S."/>
            <person name="Peters L."/>
            <person name="Mikhailova N."/>
            <person name="Teshima H."/>
            <person name="Detter J.C."/>
            <person name="Han C."/>
            <person name="Tapia R."/>
            <person name="Land M."/>
            <person name="Hauser L."/>
            <person name="Kyrpides N."/>
            <person name="Ivanova N."/>
            <person name="Pagani I."/>
            <person name="Dunn J."/>
            <person name="Taghavi S."/>
            <person name="Francis A."/>
            <person name="van der Lelie D."/>
            <person name="Woyke T."/>
        </authorList>
    </citation>
    <scope>NUCLEOTIDE SEQUENCE [LARGE SCALE GENOMIC DNA]</scope>
    <source>
        <strain evidence="4 5">BC1</strain>
    </source>
</reference>
<dbReference type="Pfam" id="PF00480">
    <property type="entry name" value="ROK"/>
    <property type="match status" value="1"/>
</dbReference>
<dbReference type="InterPro" id="IPR043129">
    <property type="entry name" value="ATPase_NBD"/>
</dbReference>
<keyword evidence="4" id="KW-0808">Transferase</keyword>